<dbReference type="Pfam" id="PF23867">
    <property type="entry name" value="Mmc1_N"/>
    <property type="match status" value="1"/>
</dbReference>
<organism evidence="2 3">
    <name type="scientific">Ascosphaera apis ARSEF 7405</name>
    <dbReference type="NCBI Taxonomy" id="392613"/>
    <lineage>
        <taxon>Eukaryota</taxon>
        <taxon>Fungi</taxon>
        <taxon>Dikarya</taxon>
        <taxon>Ascomycota</taxon>
        <taxon>Pezizomycotina</taxon>
        <taxon>Eurotiomycetes</taxon>
        <taxon>Eurotiomycetidae</taxon>
        <taxon>Onygenales</taxon>
        <taxon>Ascosphaeraceae</taxon>
        <taxon>Ascosphaera</taxon>
    </lineage>
</organism>
<comment type="caution">
    <text evidence="2">The sequence shown here is derived from an EMBL/GenBank/DDBJ whole genome shotgun (WGS) entry which is preliminary data.</text>
</comment>
<dbReference type="Pfam" id="PF23868">
    <property type="entry name" value="Mmc1_C"/>
    <property type="match status" value="1"/>
</dbReference>
<dbReference type="PANTHER" id="PTHR38644:SF1">
    <property type="entry name" value="EXPRESSED PROTEIN"/>
    <property type="match status" value="1"/>
</dbReference>
<dbReference type="InterPro" id="IPR056196">
    <property type="entry name" value="Mmc1_C"/>
</dbReference>
<dbReference type="OrthoDB" id="5319015at2759"/>
<feature type="domain" description="Mmc1 C-terminal" evidence="1">
    <location>
        <begin position="411"/>
        <end position="625"/>
    </location>
</feature>
<dbReference type="PANTHER" id="PTHR38644">
    <property type="entry name" value="EXPRESSED PROTEIN"/>
    <property type="match status" value="1"/>
</dbReference>
<name>A0A166NHL8_9EURO</name>
<dbReference type="VEuPathDB" id="FungiDB:AAP_04020"/>
<reference evidence="2 3" key="1">
    <citation type="journal article" date="2016" name="Genome Biol. Evol.">
        <title>Divergent and convergent evolution of fungal pathogenicity.</title>
        <authorList>
            <person name="Shang Y."/>
            <person name="Xiao G."/>
            <person name="Zheng P."/>
            <person name="Cen K."/>
            <person name="Zhan S."/>
            <person name="Wang C."/>
        </authorList>
    </citation>
    <scope>NUCLEOTIDE SEQUENCE [LARGE SCALE GENOMIC DNA]</scope>
    <source>
        <strain evidence="2 3">ARSEF 7405</strain>
    </source>
</reference>
<evidence type="ECO:0000259" key="1">
    <source>
        <dbReference type="Pfam" id="PF23868"/>
    </source>
</evidence>
<proteinExistence type="predicted"/>
<dbReference type="EMBL" id="AZGZ01000018">
    <property type="protein sequence ID" value="KZZ90070.1"/>
    <property type="molecule type" value="Genomic_DNA"/>
</dbReference>
<gene>
    <name evidence="2" type="ORF">AAP_04020</name>
</gene>
<evidence type="ECO:0000313" key="3">
    <source>
        <dbReference type="Proteomes" id="UP000242877"/>
    </source>
</evidence>
<dbReference type="AlphaFoldDB" id="A0A166NHL8"/>
<protein>
    <recommendedName>
        <fullName evidence="1">Mmc1 C-terminal domain-containing protein</fullName>
    </recommendedName>
</protein>
<sequence length="627" mass="69656">MPPRLPSSIAGRARLNLSLRCNAPPRSLSLSGAASLQYLRSITAIATPKFDVNALRYRRYASTAVSRATIESSQTPVNVTPRSASPLSRRLNVVAERYRELYEALAELKAGAAGEFIHLNRLQFAMKCLEAEDAPTRVAVLDLNDDLKTALKLVRCLLSDPLSPKAEWETYLESSVDPSRGLLIKYGEEAELSMPNAVLPTITIPSRLLKTNNIEILISPLGAQPLNATSSSKGDAIERLLVPAIPIHSPIGNQYTIAPFPVHRTIVCGEGVDGVLSYGNIIGSENVSNRYSDTIQAAFQVHTQDEAASIAKGVSFIDTDRAINALETFRLSAKNAPEYEKGWTASNVQALVDWLPKSAEANRSLTKEVRKLIFSILENSELNIREGEQRALNYAQSRTVPDIVRKDLSIAVDFWAERNHTELREELERGFASPSWKNLAWWKLFWHVDDVGMITEDILRKRWLNRAEAETLWIGGRLRQAGLLREDINDDQKVEMKDSSKITRHFNRLTKLLGTPVQKQQQEPVQIEAEPPKQSMALWPSTLAQARANLISSTVAPLHALAQKLVLYSISTTTLTSALTILTYLSSPAISLYEAGVIATVGSFVALRHQQKKWDVARVQWEQDVSI</sequence>
<accession>A0A166NHL8</accession>
<dbReference type="Proteomes" id="UP000242877">
    <property type="component" value="Unassembled WGS sequence"/>
</dbReference>
<keyword evidence="3" id="KW-1185">Reference proteome</keyword>
<evidence type="ECO:0000313" key="2">
    <source>
        <dbReference type="EMBL" id="KZZ90070.1"/>
    </source>
</evidence>